<reference evidence="4" key="1">
    <citation type="journal article" date="2014" name="Nature">
        <title>Elephant shark genome provides unique insights into gnathostome evolution.</title>
        <authorList>
            <consortium name="International Elephant Shark Genome Sequencing Consortium"/>
            <person name="Venkatesh B."/>
            <person name="Lee A.P."/>
            <person name="Ravi V."/>
            <person name="Maurya A.K."/>
            <person name="Lian M.M."/>
            <person name="Swann J.B."/>
            <person name="Ohta Y."/>
            <person name="Flajnik M.F."/>
            <person name="Sutoh Y."/>
            <person name="Kasahara M."/>
            <person name="Hoon S."/>
            <person name="Gangu V."/>
            <person name="Roy S.W."/>
            <person name="Irimia M."/>
            <person name="Korzh V."/>
            <person name="Kondrychyn I."/>
            <person name="Lim Z.W."/>
            <person name="Tay B.H."/>
            <person name="Tohari S."/>
            <person name="Kong K.W."/>
            <person name="Ho S."/>
            <person name="Lorente-Galdos B."/>
            <person name="Quilez J."/>
            <person name="Marques-Bonet T."/>
            <person name="Raney B.J."/>
            <person name="Ingham P.W."/>
            <person name="Tay A."/>
            <person name="Hillier L.W."/>
            <person name="Minx P."/>
            <person name="Boehm T."/>
            <person name="Wilson R.K."/>
            <person name="Brenner S."/>
            <person name="Warren W.C."/>
        </authorList>
    </citation>
    <scope>NUCLEOTIDE SEQUENCE</scope>
    <source>
        <tissue evidence="4">Kidney</tissue>
    </source>
</reference>
<sequence length="300" mass="33038">QLPLGVSVNLKESAVLQFRVQAIGELVPLLPNPCVPISNTRWQTEDYDGNKILFQVRENLRYLHRNYSASQVHSPASSRDRLCSSVPCNQTSLSDKCQLPHDKNKTLPTLAGDKRERRQVKGNKRRIDLPGMGDKNESSTSESLCSTPRSSSCYSSQRSSPATLPRCDPAHNFTASAKLRDSDQDTTPGIEIAETDVDTGFVISKPDSITCHSSCCLGTFSPELKNSLPNLRENNRALKPIISTGLKCAKSSENSIISGRVHQTATVGAKDIDSCQKSRNAQHVYESGSIVEEEEEEFFI</sequence>
<evidence type="ECO:0000259" key="3">
    <source>
        <dbReference type="Pfam" id="PF15067"/>
    </source>
</evidence>
<dbReference type="GO" id="GO:0005654">
    <property type="term" value="C:nucleoplasm"/>
    <property type="evidence" value="ECO:0007669"/>
    <property type="project" value="TreeGrafter"/>
</dbReference>
<dbReference type="EMBL" id="JW875001">
    <property type="protein sequence ID" value="AFP07518.1"/>
    <property type="molecule type" value="mRNA"/>
</dbReference>
<feature type="region of interest" description="Disordered" evidence="2">
    <location>
        <begin position="91"/>
        <end position="151"/>
    </location>
</feature>
<proteinExistence type="evidence at transcript level"/>
<protein>
    <recommendedName>
        <fullName evidence="3">FAM124 domain-containing protein</fullName>
    </recommendedName>
</protein>
<dbReference type="InterPro" id="IPR046365">
    <property type="entry name" value="FAM124_dom"/>
</dbReference>
<name>V9L668_CALMI</name>
<dbReference type="PANTHER" id="PTHR14715">
    <property type="entry name" value="FAM124 DOMAIN-CONTAINING PROTEIN-RELATED"/>
    <property type="match status" value="1"/>
</dbReference>
<feature type="domain" description="FAM124" evidence="3">
    <location>
        <begin position="1"/>
        <end position="55"/>
    </location>
</feature>
<feature type="compositionally biased region" description="Low complexity" evidence="2">
    <location>
        <begin position="138"/>
        <end position="151"/>
    </location>
</feature>
<evidence type="ECO:0000256" key="2">
    <source>
        <dbReference type="SAM" id="MobiDB-lite"/>
    </source>
</evidence>
<comment type="similarity">
    <text evidence="1">Belongs to the FAM124 family.</text>
</comment>
<dbReference type="PANTHER" id="PTHR14715:SF2">
    <property type="entry name" value="PROTEIN FAM124B"/>
    <property type="match status" value="1"/>
</dbReference>
<dbReference type="Pfam" id="PF15067">
    <property type="entry name" value="FAM124"/>
    <property type="match status" value="1"/>
</dbReference>
<accession>V9L668</accession>
<feature type="non-terminal residue" evidence="4">
    <location>
        <position position="1"/>
    </location>
</feature>
<evidence type="ECO:0000256" key="1">
    <source>
        <dbReference type="ARBA" id="ARBA00006440"/>
    </source>
</evidence>
<dbReference type="AlphaFoldDB" id="V9L668"/>
<evidence type="ECO:0000313" key="4">
    <source>
        <dbReference type="EMBL" id="AFP07518.1"/>
    </source>
</evidence>
<organism evidence="4">
    <name type="scientific">Callorhinchus milii</name>
    <name type="common">Ghost shark</name>
    <dbReference type="NCBI Taxonomy" id="7868"/>
    <lineage>
        <taxon>Eukaryota</taxon>
        <taxon>Metazoa</taxon>
        <taxon>Chordata</taxon>
        <taxon>Craniata</taxon>
        <taxon>Vertebrata</taxon>
        <taxon>Chondrichthyes</taxon>
        <taxon>Holocephali</taxon>
        <taxon>Chimaeriformes</taxon>
        <taxon>Callorhinchidae</taxon>
        <taxon>Callorhinchus</taxon>
    </lineage>
</organism>
<dbReference type="InterPro" id="IPR029380">
    <property type="entry name" value="FAM124"/>
</dbReference>